<evidence type="ECO:0000313" key="3">
    <source>
        <dbReference type="EMBL" id="TQL75108.1"/>
    </source>
</evidence>
<dbReference type="EMBL" id="VFOW01000001">
    <property type="protein sequence ID" value="TQL75108.1"/>
    <property type="molecule type" value="Genomic_DNA"/>
</dbReference>
<proteinExistence type="predicted"/>
<evidence type="ECO:0000313" key="4">
    <source>
        <dbReference type="Proteomes" id="UP000317043"/>
    </source>
</evidence>
<accession>A0A543AR88</accession>
<comment type="caution">
    <text evidence="3">The sequence shown here is derived from an EMBL/GenBank/DDBJ whole genome shotgun (WGS) entry which is preliminary data.</text>
</comment>
<dbReference type="OrthoDB" id="9838188at2"/>
<sequence>MAATNEDIAQAATDVVEAAYRAQVRVASNNTDGVPRTEISEADYVESQERIMQACTPDPENARSIISALNLAVGDEGLGSGELGAVSDLSRIIGPDAEQWNGTTADNFNTYYIAPFNDCRNNQIAAIGELKGSMEALADILDLRRKDYVAACEKTVKALDGVGACTLTSASVTLAIVGTAISIGSASIATGASLAWAVAGASQSALSTGVTITQNIKGMTVKGVLKSLDKALDEIDKAAKELSEGLAGLVEESEGTTSTAVMKDRTGRIPMILPHEPNPAGSDAPRVTDGDASAIEDGFRPPSE</sequence>
<organism evidence="3 4">
    <name type="scientific">Stackebrandtia endophytica</name>
    <dbReference type="NCBI Taxonomy" id="1496996"/>
    <lineage>
        <taxon>Bacteria</taxon>
        <taxon>Bacillati</taxon>
        <taxon>Actinomycetota</taxon>
        <taxon>Actinomycetes</taxon>
        <taxon>Glycomycetales</taxon>
        <taxon>Glycomycetaceae</taxon>
        <taxon>Stackebrandtia</taxon>
    </lineage>
</organism>
<name>A0A543AR88_9ACTN</name>
<dbReference type="Proteomes" id="UP000317043">
    <property type="component" value="Unassembled WGS sequence"/>
</dbReference>
<gene>
    <name evidence="3" type="ORF">FB566_0600</name>
</gene>
<feature type="region of interest" description="Disordered" evidence="2">
    <location>
        <begin position="270"/>
        <end position="304"/>
    </location>
</feature>
<dbReference type="RefSeq" id="WP_142034724.1">
    <property type="nucleotide sequence ID" value="NZ_JBHTGS010000002.1"/>
</dbReference>
<evidence type="ECO:0000256" key="2">
    <source>
        <dbReference type="SAM" id="MobiDB-lite"/>
    </source>
</evidence>
<evidence type="ECO:0000256" key="1">
    <source>
        <dbReference type="SAM" id="Coils"/>
    </source>
</evidence>
<feature type="coiled-coil region" evidence="1">
    <location>
        <begin position="221"/>
        <end position="252"/>
    </location>
</feature>
<reference evidence="3 4" key="1">
    <citation type="submission" date="2019-06" db="EMBL/GenBank/DDBJ databases">
        <title>Sequencing the genomes of 1000 actinobacteria strains.</title>
        <authorList>
            <person name="Klenk H.-P."/>
        </authorList>
    </citation>
    <scope>NUCLEOTIDE SEQUENCE [LARGE SCALE GENOMIC DNA]</scope>
    <source>
        <strain evidence="3 4">DSM 45928</strain>
    </source>
</reference>
<keyword evidence="4" id="KW-1185">Reference proteome</keyword>
<dbReference type="AlphaFoldDB" id="A0A543AR88"/>
<protein>
    <submittedName>
        <fullName evidence="3">Uncharacterized protein</fullName>
    </submittedName>
</protein>
<keyword evidence="1" id="KW-0175">Coiled coil</keyword>
<dbReference type="InParanoid" id="A0A543AR88"/>